<keyword evidence="2" id="KW-1185">Reference proteome</keyword>
<organism evidence="1 2">
    <name type="scientific">Paenirhodobacter ferrireducens</name>
    <dbReference type="NCBI Taxonomy" id="1215032"/>
    <lineage>
        <taxon>Bacteria</taxon>
        <taxon>Pseudomonadati</taxon>
        <taxon>Pseudomonadota</taxon>
        <taxon>Alphaproteobacteria</taxon>
        <taxon>Rhodobacterales</taxon>
        <taxon>Rhodobacter group</taxon>
        <taxon>Paenirhodobacter</taxon>
    </lineage>
</organism>
<accession>A0A443LBS2</accession>
<dbReference type="OrthoDB" id="8280268at2"/>
<sequence>MTSDRPLHRKAIKLAFQIFAGRAHAHAQGTWPHLQLQRDDTGAGGILYRGRRVAGLLPAKLPQNLAEITIIGSGPSLATQDVTRLAPHSAILLNGAMTLAERLPPLAIAIEDERFVWRHREMIRHAPADCLWLLSPSVIRALLENDPAALAERRVVLIDSLLKPTHAARRRVDDPVIAGFVQRGAGGAGLSLDPGRGVMPAGTVAFTAMQFALAARPGRIGLAGIDLANAAMPRFYENAGNSAASGIVTGLDRILKNFAVARDLAATQGIELACYSPVSALLKIGYPHSDRLEHR</sequence>
<keyword evidence="1" id="KW-0808">Transferase</keyword>
<comment type="caution">
    <text evidence="1">The sequence shown here is derived from an EMBL/GenBank/DDBJ whole genome shotgun (WGS) entry which is preliminary data.</text>
</comment>
<protein>
    <submittedName>
        <fullName evidence="1">Glycosyl transferase</fullName>
    </submittedName>
</protein>
<dbReference type="RefSeq" id="WP_128150116.1">
    <property type="nucleotide sequence ID" value="NZ_SAVB01000018.1"/>
</dbReference>
<gene>
    <name evidence="1" type="ORF">EOW65_13085</name>
</gene>
<reference evidence="1 2" key="1">
    <citation type="submission" date="2019-01" db="EMBL/GenBank/DDBJ databases">
        <title>Sinorhodobacter populi sp. nov. isolated from the symptomatic bark tissue of Populus euramericana canker.</title>
        <authorList>
            <person name="Xu G."/>
        </authorList>
    </citation>
    <scope>NUCLEOTIDE SEQUENCE [LARGE SCALE GENOMIC DNA]</scope>
    <source>
        <strain evidence="1 2">CCTCC AB2012026</strain>
    </source>
</reference>
<proteinExistence type="predicted"/>
<dbReference type="AlphaFoldDB" id="A0A443LBS2"/>
<dbReference type="GO" id="GO:0016740">
    <property type="term" value="F:transferase activity"/>
    <property type="evidence" value="ECO:0007669"/>
    <property type="project" value="UniProtKB-KW"/>
</dbReference>
<dbReference type="EMBL" id="SAVB01000018">
    <property type="protein sequence ID" value="RWR46614.1"/>
    <property type="molecule type" value="Genomic_DNA"/>
</dbReference>
<evidence type="ECO:0000313" key="1">
    <source>
        <dbReference type="EMBL" id="RWR46614.1"/>
    </source>
</evidence>
<name>A0A443LBS2_9RHOB</name>
<dbReference type="Proteomes" id="UP000286594">
    <property type="component" value="Unassembled WGS sequence"/>
</dbReference>
<evidence type="ECO:0000313" key="2">
    <source>
        <dbReference type="Proteomes" id="UP000286594"/>
    </source>
</evidence>